<accession>A0A392NJ38</accession>
<sequence length="38" mass="4038">AAVAAANGSGIANSRVLNERERKSEENEYLDEFLAVSG</sequence>
<protein>
    <submittedName>
        <fullName evidence="2">Uncharacterized protein</fullName>
    </submittedName>
</protein>
<comment type="caution">
    <text evidence="2">The sequence shown here is derived from an EMBL/GenBank/DDBJ whole genome shotgun (WGS) entry which is preliminary data.</text>
</comment>
<reference evidence="2 3" key="1">
    <citation type="journal article" date="2018" name="Front. Plant Sci.">
        <title>Red Clover (Trifolium pratense) and Zigzag Clover (T. medium) - A Picture of Genomic Similarities and Differences.</title>
        <authorList>
            <person name="Dluhosova J."/>
            <person name="Istvanek J."/>
            <person name="Nedelnik J."/>
            <person name="Repkova J."/>
        </authorList>
    </citation>
    <scope>NUCLEOTIDE SEQUENCE [LARGE SCALE GENOMIC DNA]</scope>
    <source>
        <strain evidence="3">cv. 10/8</strain>
        <tissue evidence="2">Leaf</tissue>
    </source>
</reference>
<dbReference type="EMBL" id="LXQA010039459">
    <property type="protein sequence ID" value="MCH99128.1"/>
    <property type="molecule type" value="Genomic_DNA"/>
</dbReference>
<dbReference type="Proteomes" id="UP000265520">
    <property type="component" value="Unassembled WGS sequence"/>
</dbReference>
<keyword evidence="3" id="KW-1185">Reference proteome</keyword>
<feature type="region of interest" description="Disordered" evidence="1">
    <location>
        <begin position="1"/>
        <end position="23"/>
    </location>
</feature>
<feature type="non-terminal residue" evidence="2">
    <location>
        <position position="1"/>
    </location>
</feature>
<proteinExistence type="predicted"/>
<dbReference type="AlphaFoldDB" id="A0A392NJ38"/>
<evidence type="ECO:0000256" key="1">
    <source>
        <dbReference type="SAM" id="MobiDB-lite"/>
    </source>
</evidence>
<evidence type="ECO:0000313" key="3">
    <source>
        <dbReference type="Proteomes" id="UP000265520"/>
    </source>
</evidence>
<feature type="compositionally biased region" description="Low complexity" evidence="1">
    <location>
        <begin position="1"/>
        <end position="14"/>
    </location>
</feature>
<name>A0A392NJ38_9FABA</name>
<evidence type="ECO:0000313" key="2">
    <source>
        <dbReference type="EMBL" id="MCH99128.1"/>
    </source>
</evidence>
<organism evidence="2 3">
    <name type="scientific">Trifolium medium</name>
    <dbReference type="NCBI Taxonomy" id="97028"/>
    <lineage>
        <taxon>Eukaryota</taxon>
        <taxon>Viridiplantae</taxon>
        <taxon>Streptophyta</taxon>
        <taxon>Embryophyta</taxon>
        <taxon>Tracheophyta</taxon>
        <taxon>Spermatophyta</taxon>
        <taxon>Magnoliopsida</taxon>
        <taxon>eudicotyledons</taxon>
        <taxon>Gunneridae</taxon>
        <taxon>Pentapetalae</taxon>
        <taxon>rosids</taxon>
        <taxon>fabids</taxon>
        <taxon>Fabales</taxon>
        <taxon>Fabaceae</taxon>
        <taxon>Papilionoideae</taxon>
        <taxon>50 kb inversion clade</taxon>
        <taxon>NPAAA clade</taxon>
        <taxon>Hologalegina</taxon>
        <taxon>IRL clade</taxon>
        <taxon>Trifolieae</taxon>
        <taxon>Trifolium</taxon>
    </lineage>
</organism>